<evidence type="ECO:0000313" key="4">
    <source>
        <dbReference type="Proteomes" id="UP000502504"/>
    </source>
</evidence>
<evidence type="ECO:0000313" key="2">
    <source>
        <dbReference type="EMBL" id="QIT47602.1"/>
    </source>
</evidence>
<dbReference type="Proteomes" id="UP000190306">
    <property type="component" value="Chromosome"/>
</dbReference>
<reference evidence="1 3" key="1">
    <citation type="submission" date="2015-07" db="EMBL/GenBank/DDBJ databases">
        <title>Draft Genome Sequence of Streptomyces antibioticus, IMRU 3720 reveals insights in the evolution of actinomycin biosynthetic gene clusters in Streptomyces.</title>
        <authorList>
            <person name="Crnovcic I."/>
            <person name="Ruckert C."/>
            <person name="Kalinowksi J."/>
            <person name="Keller U."/>
        </authorList>
    </citation>
    <scope>NUCLEOTIDE SEQUENCE [LARGE SCALE GENOMIC DNA]</scope>
    <source>
        <strain evidence="1 3">DSM 41481</strain>
    </source>
</reference>
<keyword evidence="3" id="KW-1185">Reference proteome</keyword>
<name>A0AAE7CNM1_STRAT</name>
<sequence length="134" mass="15342">MNTTDAHLWEVDHPYYCSEGNFFKTGQHEHFASWQDFTAETGFVDGDRDMNFLIRWDWRKPGHHGWDGDEYLLLFFVLQRKAWLLSKQIPVTEADEPAVRAFLADCAATMRAVWEPLLEPAPAAAAAGTTQDPE</sequence>
<reference evidence="2 4" key="2">
    <citation type="submission" date="2020-03" db="EMBL/GenBank/DDBJ databases">
        <title>Is there a link between lipid content and antibiotic production in Streptomyces?</title>
        <authorList>
            <person name="David M."/>
            <person name="Lejeune C."/>
            <person name="Abreu S."/>
            <person name="Thibessard A."/>
            <person name="Leblond P."/>
            <person name="Chaminade P."/>
            <person name="Virolle M.-J."/>
        </authorList>
    </citation>
    <scope>NUCLEOTIDE SEQUENCE [LARGE SCALE GENOMIC DNA]</scope>
    <source>
        <strain evidence="2 4">DSM 41481</strain>
    </source>
</reference>
<dbReference type="RefSeq" id="WP_078635959.1">
    <property type="nucleotide sequence ID" value="NZ_CM007717.1"/>
</dbReference>
<evidence type="ECO:0000313" key="3">
    <source>
        <dbReference type="Proteomes" id="UP000190306"/>
    </source>
</evidence>
<organism evidence="2 4">
    <name type="scientific">Streptomyces antibioticus</name>
    <dbReference type="NCBI Taxonomy" id="1890"/>
    <lineage>
        <taxon>Bacteria</taxon>
        <taxon>Bacillati</taxon>
        <taxon>Actinomycetota</taxon>
        <taxon>Actinomycetes</taxon>
        <taxon>Kitasatosporales</taxon>
        <taxon>Streptomycetaceae</taxon>
        <taxon>Streptomyces</taxon>
    </lineage>
</organism>
<proteinExistence type="predicted"/>
<accession>A0AAE7CNM1</accession>
<gene>
    <name evidence="1" type="ORF">AFM16_31550</name>
    <name evidence="2" type="ORF">HCX60_32105</name>
</gene>
<dbReference type="EMBL" id="CP050692">
    <property type="protein sequence ID" value="QIT47602.1"/>
    <property type="molecule type" value="Genomic_DNA"/>
</dbReference>
<evidence type="ECO:0000313" key="1">
    <source>
        <dbReference type="EMBL" id="OOQ47278.1"/>
    </source>
</evidence>
<dbReference type="AlphaFoldDB" id="A0AAE7CNM1"/>
<dbReference type="Proteomes" id="UP000502504">
    <property type="component" value="Chromosome"/>
</dbReference>
<dbReference type="EMBL" id="LHQL01000014">
    <property type="protein sequence ID" value="OOQ47278.1"/>
    <property type="molecule type" value="Genomic_DNA"/>
</dbReference>
<protein>
    <submittedName>
        <fullName evidence="2">Uncharacterized protein</fullName>
    </submittedName>
</protein>